<dbReference type="Proteomes" id="UP001165065">
    <property type="component" value="Unassembled WGS sequence"/>
</dbReference>
<proteinExistence type="predicted"/>
<evidence type="ECO:0000313" key="3">
    <source>
        <dbReference type="Proteomes" id="UP001165065"/>
    </source>
</evidence>
<evidence type="ECO:0000313" key="2">
    <source>
        <dbReference type="EMBL" id="GMI41581.1"/>
    </source>
</evidence>
<accession>A0A9W7GE24</accession>
<name>A0A9W7GE24_9STRA</name>
<evidence type="ECO:0008006" key="4">
    <source>
        <dbReference type="Google" id="ProtNLM"/>
    </source>
</evidence>
<dbReference type="Pfam" id="PF10013">
    <property type="entry name" value="DUF2256"/>
    <property type="match status" value="1"/>
</dbReference>
<keyword evidence="3" id="KW-1185">Reference proteome</keyword>
<gene>
    <name evidence="2" type="ORF">TrCOL_g11879</name>
</gene>
<dbReference type="PANTHER" id="PTHR37463">
    <property type="entry name" value="GSL3115 PROTEIN"/>
    <property type="match status" value="1"/>
</dbReference>
<comment type="caution">
    <text evidence="2">The sequence shown here is derived from an EMBL/GenBank/DDBJ whole genome shotgun (WGS) entry which is preliminary data.</text>
</comment>
<evidence type="ECO:0000256" key="1">
    <source>
        <dbReference type="SAM" id="MobiDB-lite"/>
    </source>
</evidence>
<dbReference type="PANTHER" id="PTHR37463:SF5">
    <property type="entry name" value="DUF2256 DOMAIN-CONTAINING PROTEIN"/>
    <property type="match status" value="1"/>
</dbReference>
<dbReference type="InterPro" id="IPR017136">
    <property type="entry name" value="UCP037205"/>
</dbReference>
<dbReference type="EMBL" id="BRYA01000154">
    <property type="protein sequence ID" value="GMI41581.1"/>
    <property type="molecule type" value="Genomic_DNA"/>
</dbReference>
<organism evidence="2 3">
    <name type="scientific">Triparma columacea</name>
    <dbReference type="NCBI Taxonomy" id="722753"/>
    <lineage>
        <taxon>Eukaryota</taxon>
        <taxon>Sar</taxon>
        <taxon>Stramenopiles</taxon>
        <taxon>Ochrophyta</taxon>
        <taxon>Bolidophyceae</taxon>
        <taxon>Parmales</taxon>
        <taxon>Triparmaceae</taxon>
        <taxon>Triparma</taxon>
    </lineage>
</organism>
<dbReference type="AlphaFoldDB" id="A0A9W7GE24"/>
<reference evidence="3" key="1">
    <citation type="journal article" date="2023" name="Commun. Biol.">
        <title>Genome analysis of Parmales, the sister group of diatoms, reveals the evolutionary specialization of diatoms from phago-mixotrophs to photoautotrophs.</title>
        <authorList>
            <person name="Ban H."/>
            <person name="Sato S."/>
            <person name="Yoshikawa S."/>
            <person name="Yamada K."/>
            <person name="Nakamura Y."/>
            <person name="Ichinomiya M."/>
            <person name="Sato N."/>
            <person name="Blanc-Mathieu R."/>
            <person name="Endo H."/>
            <person name="Kuwata A."/>
            <person name="Ogata H."/>
        </authorList>
    </citation>
    <scope>NUCLEOTIDE SEQUENCE [LARGE SCALE GENOMIC DNA]</scope>
</reference>
<feature type="region of interest" description="Disordered" evidence="1">
    <location>
        <begin position="45"/>
        <end position="76"/>
    </location>
</feature>
<protein>
    <recommendedName>
        <fullName evidence="4">DUF2256 domain-containing protein</fullName>
    </recommendedName>
</protein>
<dbReference type="OrthoDB" id="537467at2759"/>
<sequence length="145" mass="16219">MPRGVKKENLPSKVCVTCGRPFTWRKKWERCWDEVTTCSKSCNAARRRGETGGGENGSAESKQERKEARKAKREGKADPLLFAKPCTLCGEKVNTLIRCTVDQTKKWEMVCGKCWKGVSGGVTDGDADHPHYTYGGLWKNRYAAS</sequence>